<reference evidence="2" key="1">
    <citation type="journal article" date="2021" name="Nat. Commun.">
        <title>Genetic determinants of endophytism in the Arabidopsis root mycobiome.</title>
        <authorList>
            <person name="Mesny F."/>
            <person name="Miyauchi S."/>
            <person name="Thiergart T."/>
            <person name="Pickel B."/>
            <person name="Atanasova L."/>
            <person name="Karlsson M."/>
            <person name="Huettel B."/>
            <person name="Barry K.W."/>
            <person name="Haridas S."/>
            <person name="Chen C."/>
            <person name="Bauer D."/>
            <person name="Andreopoulos W."/>
            <person name="Pangilinan J."/>
            <person name="LaButti K."/>
            <person name="Riley R."/>
            <person name="Lipzen A."/>
            <person name="Clum A."/>
            <person name="Drula E."/>
            <person name="Henrissat B."/>
            <person name="Kohler A."/>
            <person name="Grigoriev I.V."/>
            <person name="Martin F.M."/>
            <person name="Hacquard S."/>
        </authorList>
    </citation>
    <scope>NUCLEOTIDE SEQUENCE</scope>
    <source>
        <strain evidence="2">MPI-CAGE-AT-0147</strain>
    </source>
</reference>
<organism evidence="2 3">
    <name type="scientific">Dactylonectria macrodidyma</name>
    <dbReference type="NCBI Taxonomy" id="307937"/>
    <lineage>
        <taxon>Eukaryota</taxon>
        <taxon>Fungi</taxon>
        <taxon>Dikarya</taxon>
        <taxon>Ascomycota</taxon>
        <taxon>Pezizomycotina</taxon>
        <taxon>Sordariomycetes</taxon>
        <taxon>Hypocreomycetidae</taxon>
        <taxon>Hypocreales</taxon>
        <taxon>Nectriaceae</taxon>
        <taxon>Dactylonectria</taxon>
    </lineage>
</organism>
<dbReference type="Proteomes" id="UP000738349">
    <property type="component" value="Unassembled WGS sequence"/>
</dbReference>
<evidence type="ECO:0000256" key="1">
    <source>
        <dbReference type="SAM" id="Phobius"/>
    </source>
</evidence>
<gene>
    <name evidence="2" type="ORF">EDB81DRAFT_858286</name>
</gene>
<keyword evidence="1" id="KW-1133">Transmembrane helix</keyword>
<feature type="transmembrane region" description="Helical" evidence="1">
    <location>
        <begin position="75"/>
        <end position="98"/>
    </location>
</feature>
<proteinExistence type="predicted"/>
<dbReference type="PANTHER" id="PTHR42029">
    <property type="entry name" value="AN04G07800"/>
    <property type="match status" value="1"/>
</dbReference>
<evidence type="ECO:0000313" key="3">
    <source>
        <dbReference type="Proteomes" id="UP000738349"/>
    </source>
</evidence>
<keyword evidence="1" id="KW-0472">Membrane</keyword>
<feature type="transmembrane region" description="Helical" evidence="1">
    <location>
        <begin position="110"/>
        <end position="131"/>
    </location>
</feature>
<sequence length="385" mass="43267">MANTPSPHESKPSSPAQLTLEAWSQGFMVGALVIMAGITLANMRSGVLLHKLILIELVLALPNGFFAFFDPPVWGWYLSSTAVPLITSWTLHNVIAWIKNKPFLQRTGNLIYIGTIILAQPYWVLELYANFAYYNDINNRLFISTRPFEALCRDPWWVFTTANLFWNIKYRYEFGFIEIVRVSPRFGILLLSMCLSLVFIAVDLLSVTPVLAIGGINPFWKFALVFKCLTDTIILDDFKTALDKLSRHKMSQIYQLPFSIRSNELRPEGIQMNRRVEDAAYWNGSDVMVSIEQIERIPSDAGMSITTADGVPYPPPIASTHEVMGAVRKGNDGKKVSTVTHPLCVRSVRRKGSKVFAQEINATSLDPCQLLTGTSRSEQVQRVSA</sequence>
<evidence type="ECO:0000313" key="2">
    <source>
        <dbReference type="EMBL" id="KAH7137786.1"/>
    </source>
</evidence>
<protein>
    <submittedName>
        <fullName evidence="2">Uncharacterized protein</fullName>
    </submittedName>
</protein>
<dbReference type="EMBL" id="JAGMUV010000012">
    <property type="protein sequence ID" value="KAH7137786.1"/>
    <property type="molecule type" value="Genomic_DNA"/>
</dbReference>
<dbReference type="AlphaFoldDB" id="A0A9P9EJA3"/>
<dbReference type="OrthoDB" id="5420247at2759"/>
<dbReference type="PANTHER" id="PTHR42029:SF3">
    <property type="entry name" value="AN04G07800"/>
    <property type="match status" value="1"/>
</dbReference>
<feature type="transmembrane region" description="Helical" evidence="1">
    <location>
        <begin position="186"/>
        <end position="213"/>
    </location>
</feature>
<accession>A0A9P9EJA3</accession>
<comment type="caution">
    <text evidence="2">The sequence shown here is derived from an EMBL/GenBank/DDBJ whole genome shotgun (WGS) entry which is preliminary data.</text>
</comment>
<feature type="transmembrane region" description="Helical" evidence="1">
    <location>
        <begin position="48"/>
        <end position="69"/>
    </location>
</feature>
<feature type="transmembrane region" description="Helical" evidence="1">
    <location>
        <begin position="22"/>
        <end position="41"/>
    </location>
</feature>
<keyword evidence="3" id="KW-1185">Reference proteome</keyword>
<name>A0A9P9EJA3_9HYPO</name>
<keyword evidence="1" id="KW-0812">Transmembrane</keyword>